<reference evidence="3" key="1">
    <citation type="submission" date="2021-01" db="EMBL/GenBank/DDBJ databases">
        <authorList>
            <person name="Corre E."/>
            <person name="Pelletier E."/>
            <person name="Niang G."/>
            <person name="Scheremetjew M."/>
            <person name="Finn R."/>
            <person name="Kale V."/>
            <person name="Holt S."/>
            <person name="Cochrane G."/>
            <person name="Meng A."/>
            <person name="Brown T."/>
            <person name="Cohen L."/>
        </authorList>
    </citation>
    <scope>NUCLEOTIDE SEQUENCE</scope>
    <source>
        <strain evidence="3">GSBS06</strain>
    </source>
</reference>
<dbReference type="GO" id="GO:0005654">
    <property type="term" value="C:nucleoplasm"/>
    <property type="evidence" value="ECO:0007669"/>
    <property type="project" value="UniProtKB-ARBA"/>
</dbReference>
<dbReference type="PROSITE" id="PS51293">
    <property type="entry name" value="SANT"/>
    <property type="match status" value="1"/>
</dbReference>
<dbReference type="GO" id="GO:0006357">
    <property type="term" value="P:regulation of transcription by RNA polymerase II"/>
    <property type="evidence" value="ECO:0007669"/>
    <property type="project" value="TreeGrafter"/>
</dbReference>
<proteinExistence type="predicted"/>
<protein>
    <recommendedName>
        <fullName evidence="2">SANT domain-containing protein</fullName>
    </recommendedName>
</protein>
<dbReference type="InterPro" id="IPR001005">
    <property type="entry name" value="SANT/Myb"/>
</dbReference>
<dbReference type="SUPFAM" id="SSF46689">
    <property type="entry name" value="Homeodomain-like"/>
    <property type="match status" value="1"/>
</dbReference>
<dbReference type="PANTHER" id="PTHR13992:SF39">
    <property type="entry name" value="SMRTER, ISOFORM G"/>
    <property type="match status" value="1"/>
</dbReference>
<evidence type="ECO:0000313" key="3">
    <source>
        <dbReference type="EMBL" id="CAE0436882.1"/>
    </source>
</evidence>
<feature type="domain" description="SANT" evidence="2">
    <location>
        <begin position="510"/>
        <end position="561"/>
    </location>
</feature>
<dbReference type="AlphaFoldDB" id="A0A7S3LNH2"/>
<dbReference type="InterPro" id="IPR009057">
    <property type="entry name" value="Homeodomain-like_sf"/>
</dbReference>
<dbReference type="InterPro" id="IPR017884">
    <property type="entry name" value="SANT_dom"/>
</dbReference>
<feature type="compositionally biased region" description="Polar residues" evidence="1">
    <location>
        <begin position="347"/>
        <end position="360"/>
    </location>
</feature>
<sequence>MDFESDSKNVNELKRKHSGGDVDAAKIETKAIKKYSDDTPEKSKKSLHEFEPVPPPPPPPPVPKEKVIVQARDSVKLDVEPEKKEMVVEKVDLEGVKDEEEKIETPTSVDKPELVMQTYKAPVADKNKVIDAIAKISKDLEKAKRALDLDDDDLPVDVEAAVFNGDNVRAIIGSSFWGENEKLVNDIIEKNKELAKDAMKPLKESMSTVIDLVTIEAEERMKTLESRTDNQDDKSAKEKQQQLAKLEECKLLRFLLKRDKMSSIYAKPTDAPCWTKNEEAFEKNHNFMTEKIAEQLQELATHAETLAKTYNNQALKWKKRIDKAEAKKSGANNQVANNAKRFRGGRPSQSSSGKNDNSQSGEGGQHRYPSRAASVSSVSLYTPGTSGDFVGSEWEQERRLKELEEKERREQNRIINAAVIPDMILTKEARDRTFFNSNNNARLSTDGGVPLCQDVTDGLSCTIAASKRLRVLFNKGVKRTSNKTWSEHIDYTQPSVIGCNCARALNLAEQSVNPWTDLEKCIFLDKFLQYPKNFYKISTFLRNKSAKDVVRFYYDSKKTCPYKQILIEQHQRRKIHRKPSWELPALAARQLGIAFPPELEEEMKNKYEEDSGELEEVMTSVVHR</sequence>
<feature type="region of interest" description="Disordered" evidence="1">
    <location>
        <begin position="1"/>
        <end position="65"/>
    </location>
</feature>
<dbReference type="SMART" id="SM00717">
    <property type="entry name" value="SANT"/>
    <property type="match status" value="1"/>
</dbReference>
<organism evidence="3">
    <name type="scientific">Aplanochytrium stocchinoi</name>
    <dbReference type="NCBI Taxonomy" id="215587"/>
    <lineage>
        <taxon>Eukaryota</taxon>
        <taxon>Sar</taxon>
        <taxon>Stramenopiles</taxon>
        <taxon>Bigyra</taxon>
        <taxon>Labyrinthulomycetes</taxon>
        <taxon>Thraustochytrida</taxon>
        <taxon>Thraustochytriidae</taxon>
        <taxon>Aplanochytrium</taxon>
    </lineage>
</organism>
<feature type="region of interest" description="Disordered" evidence="1">
    <location>
        <begin position="325"/>
        <end position="376"/>
    </location>
</feature>
<dbReference type="GO" id="GO:0032991">
    <property type="term" value="C:protein-containing complex"/>
    <property type="evidence" value="ECO:0007669"/>
    <property type="project" value="UniProtKB-ARBA"/>
</dbReference>
<evidence type="ECO:0000256" key="1">
    <source>
        <dbReference type="SAM" id="MobiDB-lite"/>
    </source>
</evidence>
<dbReference type="EMBL" id="HBIN01009567">
    <property type="protein sequence ID" value="CAE0436882.1"/>
    <property type="molecule type" value="Transcribed_RNA"/>
</dbReference>
<feature type="compositionally biased region" description="Basic and acidic residues" evidence="1">
    <location>
        <begin position="1"/>
        <end position="51"/>
    </location>
</feature>
<name>A0A7S3LNH2_9STRA</name>
<gene>
    <name evidence="3" type="ORF">ASTO00021_LOCUS7129</name>
</gene>
<dbReference type="GO" id="GO:0000785">
    <property type="term" value="C:chromatin"/>
    <property type="evidence" value="ECO:0007669"/>
    <property type="project" value="TreeGrafter"/>
</dbReference>
<dbReference type="InterPro" id="IPR051571">
    <property type="entry name" value="N-CoR_corepressor"/>
</dbReference>
<dbReference type="Gene3D" id="1.10.10.60">
    <property type="entry name" value="Homeodomain-like"/>
    <property type="match status" value="1"/>
</dbReference>
<dbReference type="PANTHER" id="PTHR13992">
    <property type="entry name" value="NUCLEAR RECEPTOR CO-REPRESSOR RELATED NCOR"/>
    <property type="match status" value="1"/>
</dbReference>
<feature type="compositionally biased region" description="Pro residues" evidence="1">
    <location>
        <begin position="52"/>
        <end position="62"/>
    </location>
</feature>
<accession>A0A7S3LNH2</accession>
<evidence type="ECO:0000259" key="2">
    <source>
        <dbReference type="PROSITE" id="PS51293"/>
    </source>
</evidence>